<feature type="domain" description="Major facilitator superfamily (MFS) profile" evidence="11">
    <location>
        <begin position="17"/>
        <end position="396"/>
    </location>
</feature>
<evidence type="ECO:0000256" key="7">
    <source>
        <dbReference type="ARBA" id="ARBA00022692"/>
    </source>
</evidence>
<dbReference type="InterPro" id="IPR011701">
    <property type="entry name" value="MFS"/>
</dbReference>
<feature type="transmembrane region" description="Helical" evidence="10">
    <location>
        <begin position="86"/>
        <end position="103"/>
    </location>
</feature>
<keyword evidence="13" id="KW-1185">Reference proteome</keyword>
<dbReference type="CDD" id="cd17471">
    <property type="entry name" value="MFS_Set"/>
    <property type="match status" value="1"/>
</dbReference>
<dbReference type="FunFam" id="1.20.1250.20:FF:000151">
    <property type="entry name" value="Sugar efflux transporter SetB"/>
    <property type="match status" value="1"/>
</dbReference>
<dbReference type="GO" id="GO:0015767">
    <property type="term" value="P:lactose transport"/>
    <property type="evidence" value="ECO:0007669"/>
    <property type="project" value="TreeGrafter"/>
</dbReference>
<evidence type="ECO:0000256" key="8">
    <source>
        <dbReference type="ARBA" id="ARBA00022989"/>
    </source>
</evidence>
<gene>
    <name evidence="12" type="primary">setB</name>
    <name evidence="12" type="ORF">WG78_10205</name>
</gene>
<evidence type="ECO:0000313" key="12">
    <source>
        <dbReference type="EMBL" id="KPC52854.1"/>
    </source>
</evidence>
<dbReference type="GO" id="GO:1904659">
    <property type="term" value="P:D-glucose transmembrane transport"/>
    <property type="evidence" value="ECO:0007669"/>
    <property type="project" value="TreeGrafter"/>
</dbReference>
<evidence type="ECO:0000256" key="10">
    <source>
        <dbReference type="SAM" id="Phobius"/>
    </source>
</evidence>
<feature type="transmembrane region" description="Helical" evidence="10">
    <location>
        <begin position="56"/>
        <end position="74"/>
    </location>
</feature>
<evidence type="ECO:0000256" key="6">
    <source>
        <dbReference type="ARBA" id="ARBA00022597"/>
    </source>
</evidence>
<dbReference type="PANTHER" id="PTHR23535">
    <property type="entry name" value="SUGAR EFFLUX TRANSPORTER A-RELATED"/>
    <property type="match status" value="1"/>
</dbReference>
<evidence type="ECO:0000256" key="5">
    <source>
        <dbReference type="ARBA" id="ARBA00022519"/>
    </source>
</evidence>
<feature type="transmembrane region" description="Helical" evidence="10">
    <location>
        <begin position="221"/>
        <end position="240"/>
    </location>
</feature>
<dbReference type="FunFam" id="1.20.1250.20:FF:000125">
    <property type="entry name" value="Sugar efflux transporter SetB"/>
    <property type="match status" value="1"/>
</dbReference>
<protein>
    <submittedName>
        <fullName evidence="12">Sugar efflux transporter B</fullName>
    </submittedName>
</protein>
<comment type="subcellular location">
    <subcellularLocation>
        <location evidence="1">Cell inner membrane</location>
        <topology evidence="1">Multi-pass membrane protein</topology>
    </subcellularLocation>
</comment>
<dbReference type="OrthoDB" id="7337792at2"/>
<feature type="transmembrane region" description="Helical" evidence="10">
    <location>
        <begin position="166"/>
        <end position="193"/>
    </location>
</feature>
<keyword evidence="5" id="KW-0997">Cell inner membrane</keyword>
<keyword evidence="9 10" id="KW-0472">Membrane</keyword>
<evidence type="ECO:0000256" key="3">
    <source>
        <dbReference type="ARBA" id="ARBA00022448"/>
    </source>
</evidence>
<accession>A0A0N0GNH3</accession>
<keyword evidence="7 10" id="KW-0812">Transmembrane</keyword>
<dbReference type="InterPro" id="IPR036259">
    <property type="entry name" value="MFS_trans_sf"/>
</dbReference>
<dbReference type="GO" id="GO:0005351">
    <property type="term" value="F:carbohydrate:proton symporter activity"/>
    <property type="evidence" value="ECO:0007669"/>
    <property type="project" value="TreeGrafter"/>
</dbReference>
<comment type="similarity">
    <text evidence="2">Belongs to the major facilitator superfamily. Set transporter family.</text>
</comment>
<dbReference type="PANTHER" id="PTHR23535:SF2">
    <property type="entry name" value="SUGAR EFFLUX TRANSPORTER A-RELATED"/>
    <property type="match status" value="1"/>
</dbReference>
<keyword evidence="3" id="KW-0813">Transport</keyword>
<dbReference type="STRING" id="857265.WG78_10205"/>
<dbReference type="GO" id="GO:0036448">
    <property type="term" value="P:cellular response to glucose-phosphate stress"/>
    <property type="evidence" value="ECO:0007669"/>
    <property type="project" value="TreeGrafter"/>
</dbReference>
<reference evidence="12 13" key="1">
    <citation type="submission" date="2015-07" db="EMBL/GenBank/DDBJ databases">
        <title>Draft genome sequence of the Amantichitinum ursilacus IGB-41, a new chitin-degrading bacterium.</title>
        <authorList>
            <person name="Kirstahler P."/>
            <person name="Guenther M."/>
            <person name="Grumaz C."/>
            <person name="Rupp S."/>
            <person name="Zibek S."/>
            <person name="Sohn K."/>
        </authorList>
    </citation>
    <scope>NUCLEOTIDE SEQUENCE [LARGE SCALE GENOMIC DNA]</scope>
    <source>
        <strain evidence="12 13">IGB-41</strain>
    </source>
</reference>
<evidence type="ECO:0000256" key="9">
    <source>
        <dbReference type="ARBA" id="ARBA00023136"/>
    </source>
</evidence>
<feature type="transmembrane region" description="Helical" evidence="10">
    <location>
        <begin position="260"/>
        <end position="279"/>
    </location>
</feature>
<keyword evidence="8 10" id="KW-1133">Transmembrane helix</keyword>
<dbReference type="AlphaFoldDB" id="A0A0N0GNH3"/>
<dbReference type="RefSeq" id="WP_053937953.1">
    <property type="nucleotide sequence ID" value="NZ_LAQT01000008.1"/>
</dbReference>
<dbReference type="GO" id="GO:0005886">
    <property type="term" value="C:plasma membrane"/>
    <property type="evidence" value="ECO:0007669"/>
    <property type="project" value="UniProtKB-SubCell"/>
</dbReference>
<dbReference type="Proteomes" id="UP000037939">
    <property type="component" value="Unassembled WGS sequence"/>
</dbReference>
<dbReference type="PATRIC" id="fig|857265.3.peg.2096"/>
<feature type="transmembrane region" description="Helical" evidence="10">
    <location>
        <begin position="313"/>
        <end position="333"/>
    </location>
</feature>
<dbReference type="PROSITE" id="PS50850">
    <property type="entry name" value="MFS"/>
    <property type="match status" value="1"/>
</dbReference>
<keyword evidence="6" id="KW-0762">Sugar transport</keyword>
<keyword evidence="4" id="KW-1003">Cell membrane</keyword>
<organism evidence="12 13">
    <name type="scientific">Amantichitinum ursilacus</name>
    <dbReference type="NCBI Taxonomy" id="857265"/>
    <lineage>
        <taxon>Bacteria</taxon>
        <taxon>Pseudomonadati</taxon>
        <taxon>Pseudomonadota</taxon>
        <taxon>Betaproteobacteria</taxon>
        <taxon>Neisseriales</taxon>
        <taxon>Chitinibacteraceae</taxon>
        <taxon>Amantichitinum</taxon>
    </lineage>
</organism>
<evidence type="ECO:0000256" key="2">
    <source>
        <dbReference type="ARBA" id="ARBA00006523"/>
    </source>
</evidence>
<evidence type="ECO:0000259" key="11">
    <source>
        <dbReference type="PROSITE" id="PS50850"/>
    </source>
</evidence>
<feature type="transmembrane region" description="Helical" evidence="10">
    <location>
        <begin position="370"/>
        <end position="391"/>
    </location>
</feature>
<sequence>MPTLTLSTRLRQRPDMTAIAFLVVAFLTGAAASLQVPTLSLYLTGHVGARPIMVGLFYTVSAMVGIGVSQWLAHHSDKAANDRRKLIVVCCVLGSLGCLIFAFSHSYWLLITLAVLFGSFGGTANPQVFAYAREHGDHIKREAVMFNSIMRAQVSLAWVIGPPLSFALAIGFGFPTMYCIAGLAFVACALLVWRALPTVPPRPHHETAHLPRIQWWRDPQVRLLFIGSVLMWTCNSMYLINMPLYVTQVLHLPETTVGLLMGTAAGLEIPAMLVAAYYCRTLGKRVMMRFATFAGVLFYLGTCFATNEYAMVALQLLNAIFIGVIAGIGMLYFQDLMPGQIGTATTLFATTTRTGSIVAGAIAGTVAELWGYHAVFYVALCSVSGALYCVYRLKEV</sequence>
<dbReference type="Pfam" id="PF07690">
    <property type="entry name" value="MFS_1"/>
    <property type="match status" value="1"/>
</dbReference>
<feature type="transmembrane region" description="Helical" evidence="10">
    <location>
        <begin position="286"/>
        <end position="307"/>
    </location>
</feature>
<dbReference type="InterPro" id="IPR020846">
    <property type="entry name" value="MFS_dom"/>
</dbReference>
<dbReference type="EMBL" id="LAQT01000008">
    <property type="protein sequence ID" value="KPC52854.1"/>
    <property type="molecule type" value="Genomic_DNA"/>
</dbReference>
<name>A0A0N0GNH3_9NEIS</name>
<evidence type="ECO:0000256" key="4">
    <source>
        <dbReference type="ARBA" id="ARBA00022475"/>
    </source>
</evidence>
<feature type="transmembrane region" description="Helical" evidence="10">
    <location>
        <begin position="345"/>
        <end position="364"/>
    </location>
</feature>
<comment type="caution">
    <text evidence="12">The sequence shown here is derived from an EMBL/GenBank/DDBJ whole genome shotgun (WGS) entry which is preliminary data.</text>
</comment>
<dbReference type="Gene3D" id="1.20.1250.20">
    <property type="entry name" value="MFS general substrate transporter like domains"/>
    <property type="match status" value="1"/>
</dbReference>
<proteinExistence type="inferred from homology"/>
<feature type="transmembrane region" description="Helical" evidence="10">
    <location>
        <begin position="143"/>
        <end position="160"/>
    </location>
</feature>
<evidence type="ECO:0000313" key="13">
    <source>
        <dbReference type="Proteomes" id="UP000037939"/>
    </source>
</evidence>
<evidence type="ECO:0000256" key="1">
    <source>
        <dbReference type="ARBA" id="ARBA00004429"/>
    </source>
</evidence>
<feature type="transmembrane region" description="Helical" evidence="10">
    <location>
        <begin position="109"/>
        <end position="131"/>
    </location>
</feature>
<dbReference type="SUPFAM" id="SSF103473">
    <property type="entry name" value="MFS general substrate transporter"/>
    <property type="match status" value="1"/>
</dbReference>